<accession>A0A0V1M3V8</accession>
<evidence type="ECO:0000313" key="2">
    <source>
        <dbReference type="Proteomes" id="UP000054843"/>
    </source>
</evidence>
<name>A0A0V1M3V8_9BILA</name>
<gene>
    <name evidence="1" type="ORF">T10_1822</name>
</gene>
<organism evidence="1 2">
    <name type="scientific">Trichinella papuae</name>
    <dbReference type="NCBI Taxonomy" id="268474"/>
    <lineage>
        <taxon>Eukaryota</taxon>
        <taxon>Metazoa</taxon>
        <taxon>Ecdysozoa</taxon>
        <taxon>Nematoda</taxon>
        <taxon>Enoplea</taxon>
        <taxon>Dorylaimia</taxon>
        <taxon>Trichinellida</taxon>
        <taxon>Trichinellidae</taxon>
        <taxon>Trichinella</taxon>
    </lineage>
</organism>
<sequence>MPKLMKDTTPNELVKDVTANRTQRHVILSQLHHYNAYRFCFGVTNASGLEPKKGFITTSKILTNSHRCGNLAAMCNATDFTSISIASLNGEHDLLKIDQVSTGATAKRLSRWSSSLKGREVRGGAGAVESGFTLLLISLRRLSNAASLWYCNRQSKR</sequence>
<comment type="caution">
    <text evidence="1">The sequence shown here is derived from an EMBL/GenBank/DDBJ whole genome shotgun (WGS) entry which is preliminary data.</text>
</comment>
<dbReference type="Proteomes" id="UP000054843">
    <property type="component" value="Unassembled WGS sequence"/>
</dbReference>
<protein>
    <submittedName>
        <fullName evidence="1">Uncharacterized protein</fullName>
    </submittedName>
</protein>
<dbReference type="EMBL" id="JYDO01000241">
    <property type="protein sequence ID" value="KRZ66470.1"/>
    <property type="molecule type" value="Genomic_DNA"/>
</dbReference>
<keyword evidence="2" id="KW-1185">Reference proteome</keyword>
<dbReference type="AlphaFoldDB" id="A0A0V1M3V8"/>
<evidence type="ECO:0000313" key="1">
    <source>
        <dbReference type="EMBL" id="KRZ66470.1"/>
    </source>
</evidence>
<proteinExistence type="predicted"/>
<reference evidence="1 2" key="1">
    <citation type="submission" date="2015-01" db="EMBL/GenBank/DDBJ databases">
        <title>Evolution of Trichinella species and genotypes.</title>
        <authorList>
            <person name="Korhonen P.K."/>
            <person name="Edoardo P."/>
            <person name="Giuseppe L.R."/>
            <person name="Gasser R.B."/>
        </authorList>
    </citation>
    <scope>NUCLEOTIDE SEQUENCE [LARGE SCALE GENOMIC DNA]</scope>
    <source>
        <strain evidence="1">ISS1980</strain>
    </source>
</reference>